<proteinExistence type="predicted"/>
<accession>A0A1D6Q9Q5</accession>
<dbReference type="EMBL" id="CM000780">
    <property type="protein sequence ID" value="AQK55096.1"/>
    <property type="molecule type" value="Genomic_DNA"/>
</dbReference>
<name>A0A1D6Q9Q5_MAIZE</name>
<dbReference type="AlphaFoldDB" id="A0A1D6Q9Q5"/>
<feature type="region of interest" description="Disordered" evidence="1">
    <location>
        <begin position="1"/>
        <end position="48"/>
    </location>
</feature>
<sequence>MGAQASFLRNDQRRQQERPRAEPERCAGIALEPRERPRGRAVRCPEGP</sequence>
<evidence type="ECO:0000313" key="2">
    <source>
        <dbReference type="EMBL" id="AQK55096.1"/>
    </source>
</evidence>
<feature type="compositionally biased region" description="Basic and acidic residues" evidence="1">
    <location>
        <begin position="10"/>
        <end position="25"/>
    </location>
</feature>
<evidence type="ECO:0000256" key="1">
    <source>
        <dbReference type="SAM" id="MobiDB-lite"/>
    </source>
</evidence>
<organism evidence="2">
    <name type="scientific">Zea mays</name>
    <name type="common">Maize</name>
    <dbReference type="NCBI Taxonomy" id="4577"/>
    <lineage>
        <taxon>Eukaryota</taxon>
        <taxon>Viridiplantae</taxon>
        <taxon>Streptophyta</taxon>
        <taxon>Embryophyta</taxon>
        <taxon>Tracheophyta</taxon>
        <taxon>Spermatophyta</taxon>
        <taxon>Magnoliopsida</taxon>
        <taxon>Liliopsida</taxon>
        <taxon>Poales</taxon>
        <taxon>Poaceae</taxon>
        <taxon>PACMAD clade</taxon>
        <taxon>Panicoideae</taxon>
        <taxon>Andropogonodae</taxon>
        <taxon>Andropogoneae</taxon>
        <taxon>Tripsacinae</taxon>
        <taxon>Zea</taxon>
    </lineage>
</organism>
<reference evidence="2" key="1">
    <citation type="submission" date="2015-12" db="EMBL/GenBank/DDBJ databases">
        <title>Update maize B73 reference genome by single molecule sequencing technologies.</title>
        <authorList>
            <consortium name="Maize Genome Sequencing Project"/>
            <person name="Ware D."/>
        </authorList>
    </citation>
    <scope>NUCLEOTIDE SEQUENCE</scope>
    <source>
        <tissue evidence="2">Seedling</tissue>
    </source>
</reference>
<protein>
    <submittedName>
        <fullName evidence="2">Fcf2 pre-rRNA processing protein</fullName>
    </submittedName>
</protein>
<gene>
    <name evidence="2" type="ORF">ZEAMMB73_Zm00001d051760</name>
</gene>